<evidence type="ECO:0000313" key="10">
    <source>
        <dbReference type="RefSeq" id="XP_022243025.1"/>
    </source>
</evidence>
<comment type="similarity">
    <text evidence="1">Belongs to the CAF1 family.</text>
</comment>
<proteinExistence type="inferred from homology"/>
<dbReference type="RefSeq" id="XP_022243025.1">
    <property type="nucleotide sequence ID" value="XM_022387317.1"/>
</dbReference>
<dbReference type="RefSeq" id="XP_022243021.1">
    <property type="nucleotide sequence ID" value="XM_022387313.1"/>
</dbReference>
<dbReference type="SUPFAM" id="SSF53098">
    <property type="entry name" value="Ribonuclease H-like"/>
    <property type="match status" value="1"/>
</dbReference>
<evidence type="ECO:0000256" key="1">
    <source>
        <dbReference type="ARBA" id="ARBA00008372"/>
    </source>
</evidence>
<sequence length="534" mass="61407">MVEVLSSRFDAIFPKIESSINQAAFIAIDTEFTGLNTGPSTKPCLFDTPAERYKKLQLSVQQYVICQIGLSAFVKDQEANSYVAHTFVFYLRPHSFGILNKRLWWQASSLEFLCHNHFDFNKFAYDGISYLNEEEEMIVKSELTNRSLLMALDRDIDESSLQHHCSQVSAWLSTAKQGERLILQKEMKGVSGYILLSEIRQKFASVWAYVSDDLTLIVEKVSKEKRNELVTSAGSEEDKMLNKLLGFTRVFRLLKDAKKPLVGHNLLMDLMLMYNQFYKPLPDSYKHFKQEIHRIFPIIFDTKHMKQSMRKIFEEKGFYCTGNLLELYQAFTSPKGQFLALYYPRVTHAIGFDRYATDTAPHEAGFDAYAAGYVFMRIAHILAMKNVRIQAAHPLSWSEHQGAVEPYKNKINLIRGSLHHLVLDGEDPAFERPQWLFVEVKSNKALDPMELAQMMSQHGSVDIQRVSRSGALIAAGNFTCARSIMTAFKNHAEYRVVKYNVFHHSREIKVLLWSAFFISGGVTFYLLFKVCRHS</sequence>
<evidence type="ECO:0000313" key="5">
    <source>
        <dbReference type="RefSeq" id="XP_022243020.1"/>
    </source>
</evidence>
<dbReference type="RefSeq" id="XP_022243020.1">
    <property type="nucleotide sequence ID" value="XM_022387312.1"/>
</dbReference>
<keyword evidence="2" id="KW-1133">Transmembrane helix</keyword>
<dbReference type="Pfam" id="PF04857">
    <property type="entry name" value="CAF1"/>
    <property type="match status" value="1"/>
</dbReference>
<protein>
    <submittedName>
        <fullName evidence="4 5">Pre-piRNA 3'-exonuclease trimmer-like</fullName>
    </submittedName>
</protein>
<evidence type="ECO:0000313" key="4">
    <source>
        <dbReference type="RefSeq" id="XP_022243019.1"/>
    </source>
</evidence>
<dbReference type="Gene3D" id="3.30.420.10">
    <property type="entry name" value="Ribonuclease H-like superfamily/Ribonuclease H"/>
    <property type="match status" value="2"/>
</dbReference>
<evidence type="ECO:0000256" key="2">
    <source>
        <dbReference type="SAM" id="Phobius"/>
    </source>
</evidence>
<dbReference type="RefSeq" id="XP_022243019.1">
    <property type="nucleotide sequence ID" value="XM_022387311.1"/>
</dbReference>
<name>A0ABM1SHB4_LIMPO</name>
<evidence type="ECO:0000313" key="9">
    <source>
        <dbReference type="RefSeq" id="XP_022243024.1"/>
    </source>
</evidence>
<dbReference type="InterPro" id="IPR051181">
    <property type="entry name" value="CAF1_poly(A)_ribonucleases"/>
</dbReference>
<dbReference type="InterPro" id="IPR006941">
    <property type="entry name" value="RNase_CAF1"/>
</dbReference>
<feature type="transmembrane region" description="Helical" evidence="2">
    <location>
        <begin position="510"/>
        <end position="528"/>
    </location>
</feature>
<dbReference type="RefSeq" id="XP_022243022.1">
    <property type="nucleotide sequence ID" value="XM_022387314.1"/>
</dbReference>
<dbReference type="RefSeq" id="XP_022243023.1">
    <property type="nucleotide sequence ID" value="XM_022387315.1"/>
</dbReference>
<dbReference type="GeneID" id="106460563"/>
<keyword evidence="3" id="KW-1185">Reference proteome</keyword>
<organism evidence="3 4">
    <name type="scientific">Limulus polyphemus</name>
    <name type="common">Atlantic horseshoe crab</name>
    <dbReference type="NCBI Taxonomy" id="6850"/>
    <lineage>
        <taxon>Eukaryota</taxon>
        <taxon>Metazoa</taxon>
        <taxon>Ecdysozoa</taxon>
        <taxon>Arthropoda</taxon>
        <taxon>Chelicerata</taxon>
        <taxon>Merostomata</taxon>
        <taxon>Xiphosura</taxon>
        <taxon>Limulidae</taxon>
        <taxon>Limulus</taxon>
    </lineage>
</organism>
<dbReference type="InterPro" id="IPR036397">
    <property type="entry name" value="RNaseH_sf"/>
</dbReference>
<keyword evidence="2" id="KW-0812">Transmembrane</keyword>
<reference evidence="4 5" key="1">
    <citation type="submission" date="2025-05" db="UniProtKB">
        <authorList>
            <consortium name="RefSeq"/>
        </authorList>
    </citation>
    <scope>IDENTIFICATION</scope>
    <source>
        <tissue evidence="4 5">Muscle</tissue>
    </source>
</reference>
<dbReference type="PANTHER" id="PTHR15092:SF22">
    <property type="entry name" value="POLY(A)-SPECIFIC RIBONUCLEASE PNLDC1"/>
    <property type="match status" value="1"/>
</dbReference>
<keyword evidence="2" id="KW-0472">Membrane</keyword>
<gene>
    <name evidence="4 5 6 7 8 9 10" type="primary">LOC106460563</name>
</gene>
<dbReference type="Proteomes" id="UP000694941">
    <property type="component" value="Unplaced"/>
</dbReference>
<evidence type="ECO:0000313" key="3">
    <source>
        <dbReference type="Proteomes" id="UP000694941"/>
    </source>
</evidence>
<dbReference type="InterPro" id="IPR012337">
    <property type="entry name" value="RNaseH-like_sf"/>
</dbReference>
<evidence type="ECO:0000313" key="7">
    <source>
        <dbReference type="RefSeq" id="XP_022243022.1"/>
    </source>
</evidence>
<accession>A0ABM1SHB4</accession>
<evidence type="ECO:0000313" key="8">
    <source>
        <dbReference type="RefSeq" id="XP_022243023.1"/>
    </source>
</evidence>
<dbReference type="RefSeq" id="XP_022243024.1">
    <property type="nucleotide sequence ID" value="XM_022387316.1"/>
</dbReference>
<dbReference type="PANTHER" id="PTHR15092">
    <property type="entry name" value="POLY A -SPECIFIC RIBONUCLEASE/TARGET OF EGR1, MEMBER 1"/>
    <property type="match status" value="1"/>
</dbReference>
<evidence type="ECO:0000313" key="6">
    <source>
        <dbReference type="RefSeq" id="XP_022243021.1"/>
    </source>
</evidence>